<feature type="domain" description="PKD" evidence="3">
    <location>
        <begin position="277"/>
        <end position="317"/>
    </location>
</feature>
<organism evidence="4 5">
    <name type="scientific">Chryseobacterium takakiae</name>
    <dbReference type="NCBI Taxonomy" id="1302685"/>
    <lineage>
        <taxon>Bacteria</taxon>
        <taxon>Pseudomonadati</taxon>
        <taxon>Bacteroidota</taxon>
        <taxon>Flavobacteriia</taxon>
        <taxon>Flavobacteriales</taxon>
        <taxon>Weeksellaceae</taxon>
        <taxon>Chryseobacterium group</taxon>
        <taxon>Chryseobacterium</taxon>
    </lineage>
</organism>
<feature type="chain" id="PRO_5013381880" evidence="2">
    <location>
        <begin position="19"/>
        <end position="417"/>
    </location>
</feature>
<dbReference type="Gene3D" id="2.60.40.10">
    <property type="entry name" value="Immunoglobulins"/>
    <property type="match status" value="1"/>
</dbReference>
<dbReference type="InterPro" id="IPR035986">
    <property type="entry name" value="PKD_dom_sf"/>
</dbReference>
<dbReference type="Pfam" id="PF18911">
    <property type="entry name" value="PKD_4"/>
    <property type="match status" value="1"/>
</dbReference>
<sequence length="417" mass="47020">MMKKLLCLFLFIIIPSYAQTNKNVFFIGNSYTAQNNLPQLISEIAGSTGDNLSYQSYTPGGSTLQNHANNASVLSTIGLGNWDYVVLQEQSQIPAFSFSFVQTQFFPFATQLVNYIKSKNPCGNPIFYMTWGRKNGDTSNCTPGSYLCTYEGMDDKIYERYMQAALENESLISPVGRVWRYMRTQNPMLELYEADGSHPNYLGSMIAACTFYTTIFKKDPTLSTYDGNLSQSEANLVRNAVKTIVFNNMDTWYINLHDTNSRFDYQLLNSNTVQFNNQSGSATLFQWDFGDGSTSNMENPSHTYANTGDYNVKLTTNACGRLTTKTKKISITTLATLETQKSVFKIYPNPVKDILTIKAPEKLSNLEIKDASGRRMSCKILLTGDEYKIMVQNLSPGNYIITCQQNNQSFSEKFIKE</sequence>
<dbReference type="PROSITE" id="PS50093">
    <property type="entry name" value="PKD"/>
    <property type="match status" value="1"/>
</dbReference>
<feature type="signal peptide" evidence="2">
    <location>
        <begin position="1"/>
        <end position="18"/>
    </location>
</feature>
<dbReference type="Gene3D" id="3.40.50.1110">
    <property type="entry name" value="SGNH hydrolase"/>
    <property type="match status" value="1"/>
</dbReference>
<dbReference type="InterPro" id="IPR026444">
    <property type="entry name" value="Secre_tail"/>
</dbReference>
<dbReference type="CDD" id="cd00229">
    <property type="entry name" value="SGNH_hydrolase"/>
    <property type="match status" value="1"/>
</dbReference>
<evidence type="ECO:0000313" key="5">
    <source>
        <dbReference type="Proteomes" id="UP000184236"/>
    </source>
</evidence>
<keyword evidence="5" id="KW-1185">Reference proteome</keyword>
<dbReference type="RefSeq" id="WP_083573144.1">
    <property type="nucleotide sequence ID" value="NZ_FQVO01000002.1"/>
</dbReference>
<dbReference type="EMBL" id="FQVO01000002">
    <property type="protein sequence ID" value="SHE54361.1"/>
    <property type="molecule type" value="Genomic_DNA"/>
</dbReference>
<dbReference type="Pfam" id="PF18962">
    <property type="entry name" value="Por_Secre_tail"/>
    <property type="match status" value="1"/>
</dbReference>
<dbReference type="STRING" id="1302685.SAMN05444408_10227"/>
<dbReference type="SMART" id="SM00089">
    <property type="entry name" value="PKD"/>
    <property type="match status" value="1"/>
</dbReference>
<gene>
    <name evidence="4" type="ORF">SAMN05444408_10227</name>
</gene>
<dbReference type="InterPro" id="IPR036514">
    <property type="entry name" value="SGNH_hydro_sf"/>
</dbReference>
<dbReference type="GO" id="GO:0016788">
    <property type="term" value="F:hydrolase activity, acting on ester bonds"/>
    <property type="evidence" value="ECO:0007669"/>
    <property type="project" value="UniProtKB-ARBA"/>
</dbReference>
<dbReference type="OrthoDB" id="7443339at2"/>
<dbReference type="InterPro" id="IPR022409">
    <property type="entry name" value="PKD/Chitinase_dom"/>
</dbReference>
<dbReference type="NCBIfam" id="TIGR04183">
    <property type="entry name" value="Por_Secre_tail"/>
    <property type="match status" value="1"/>
</dbReference>
<dbReference type="SUPFAM" id="SSF49299">
    <property type="entry name" value="PKD domain"/>
    <property type="match status" value="1"/>
</dbReference>
<reference evidence="5" key="1">
    <citation type="submission" date="2016-11" db="EMBL/GenBank/DDBJ databases">
        <authorList>
            <person name="Varghese N."/>
            <person name="Submissions S."/>
        </authorList>
    </citation>
    <scope>NUCLEOTIDE SEQUENCE [LARGE SCALE GENOMIC DNA]</scope>
    <source>
        <strain evidence="5">DSM 26898</strain>
    </source>
</reference>
<protein>
    <submittedName>
        <fullName evidence="4">Por secretion system C-terminal sorting domain-containing protein</fullName>
    </submittedName>
</protein>
<dbReference type="InterPro" id="IPR032616">
    <property type="entry name" value="DUF4886"/>
</dbReference>
<evidence type="ECO:0000313" key="4">
    <source>
        <dbReference type="EMBL" id="SHE54361.1"/>
    </source>
</evidence>
<dbReference type="InterPro" id="IPR000601">
    <property type="entry name" value="PKD_dom"/>
</dbReference>
<dbReference type="AlphaFoldDB" id="A0A1M4UBW6"/>
<name>A0A1M4UBW6_9FLAO</name>
<dbReference type="CDD" id="cd00146">
    <property type="entry name" value="PKD"/>
    <property type="match status" value="1"/>
</dbReference>
<evidence type="ECO:0000256" key="1">
    <source>
        <dbReference type="ARBA" id="ARBA00022729"/>
    </source>
</evidence>
<dbReference type="InterPro" id="IPR013783">
    <property type="entry name" value="Ig-like_fold"/>
</dbReference>
<dbReference type="Proteomes" id="UP000184236">
    <property type="component" value="Unassembled WGS sequence"/>
</dbReference>
<proteinExistence type="predicted"/>
<dbReference type="SUPFAM" id="SSF52266">
    <property type="entry name" value="SGNH hydrolase"/>
    <property type="match status" value="1"/>
</dbReference>
<keyword evidence="1 2" id="KW-0732">Signal</keyword>
<accession>A0A1M4UBW6</accession>
<evidence type="ECO:0000259" key="3">
    <source>
        <dbReference type="PROSITE" id="PS50093"/>
    </source>
</evidence>
<dbReference type="Pfam" id="PF16227">
    <property type="entry name" value="DUF4886"/>
    <property type="match status" value="1"/>
</dbReference>
<evidence type="ECO:0000256" key="2">
    <source>
        <dbReference type="SAM" id="SignalP"/>
    </source>
</evidence>